<keyword evidence="2" id="KW-1185">Reference proteome</keyword>
<proteinExistence type="predicted"/>
<gene>
    <name evidence="1" type="ORF">Slin15195_G041010</name>
</gene>
<accession>A0A9Q9AJZ8</accession>
<evidence type="ECO:0000313" key="2">
    <source>
        <dbReference type="Proteomes" id="UP001056384"/>
    </source>
</evidence>
<reference evidence="1" key="1">
    <citation type="submission" date="2022-06" db="EMBL/GenBank/DDBJ databases">
        <title>Complete genome sequences of two strains of the flax pathogen Septoria linicola.</title>
        <authorList>
            <person name="Lapalu N."/>
            <person name="Simon A."/>
            <person name="Demenou B."/>
            <person name="Paumier D."/>
            <person name="Guillot M.-P."/>
            <person name="Gout L."/>
            <person name="Valade R."/>
        </authorList>
    </citation>
    <scope>NUCLEOTIDE SEQUENCE</scope>
    <source>
        <strain evidence="1">SE15195</strain>
    </source>
</reference>
<dbReference type="Proteomes" id="UP001056384">
    <property type="component" value="Chromosome 3"/>
</dbReference>
<protein>
    <submittedName>
        <fullName evidence="1">Uncharacterized protein</fullName>
    </submittedName>
</protein>
<sequence length="316" mass="35153">MERHLSSWETLEHLDDDDSETYGRAIEELIREVLGDVLLRSNDWLSRNAKVPVTCGHLETTCSLIGSALAKHGKLKRVKLTDCRCSPTKPRKYGQFVRKGGLVLGNIEPENAHSIRPIGILLSAVQDAVSGLHELRIVPGRWALPVGVTCKQPGWRQLLPDMFSTLTTLDLVLFVEIFSRATLWADTLHHLKKAVMLEVLSIELLATGPGYKKTHDIVGLIQGGTLGSDEWELGDAALPKLSTLSLRGGKINVLMLQDFVIEHPTLINLGLRDIALTSSEDEWDAIIWNKYCDVPDILGHLEISTDGEFLYRWNGP</sequence>
<dbReference type="EMBL" id="CP099420">
    <property type="protein sequence ID" value="USW50782.1"/>
    <property type="molecule type" value="Genomic_DNA"/>
</dbReference>
<organism evidence="1 2">
    <name type="scientific">Septoria linicola</name>
    <dbReference type="NCBI Taxonomy" id="215465"/>
    <lineage>
        <taxon>Eukaryota</taxon>
        <taxon>Fungi</taxon>
        <taxon>Dikarya</taxon>
        <taxon>Ascomycota</taxon>
        <taxon>Pezizomycotina</taxon>
        <taxon>Dothideomycetes</taxon>
        <taxon>Dothideomycetidae</taxon>
        <taxon>Mycosphaerellales</taxon>
        <taxon>Mycosphaerellaceae</taxon>
        <taxon>Septoria</taxon>
    </lineage>
</organism>
<evidence type="ECO:0000313" key="1">
    <source>
        <dbReference type="EMBL" id="USW50782.1"/>
    </source>
</evidence>
<dbReference type="OrthoDB" id="3636520at2759"/>
<dbReference type="AlphaFoldDB" id="A0A9Q9AJZ8"/>
<name>A0A9Q9AJZ8_9PEZI</name>